<dbReference type="Gene3D" id="2.170.190.11">
    <property type="entry name" value="Molybdopterin biosynthesis moea protein, domain 3"/>
    <property type="match status" value="1"/>
</dbReference>
<dbReference type="GO" id="GO:0006777">
    <property type="term" value="P:Mo-molybdopterin cofactor biosynthetic process"/>
    <property type="evidence" value="ECO:0007669"/>
    <property type="project" value="UniProtKB-KW"/>
</dbReference>
<dbReference type="RefSeq" id="WP_094593459.1">
    <property type="nucleotide sequence ID" value="NZ_NHPA01000078.1"/>
</dbReference>
<sequence length="676" mass="70479">MSDRKEFRDLATPEAAREAIESLDLSPTPETVSLADARGRVLAERVDAAIDVPGFDRASMDGYAVRARETFGADEADPAELDLVGAVHAGAAPDVTVEPGTCAEISTGAVMPDGADAVVMVERTDELGSGGDGVDDDGPSRIAVRTSVAPGDHVMTAGTDIAAGARALGPGTRLTPREIGLLSALGVDEVPVEGRPRVGIVSTGDELVRPGEALNPDRGEIYDVNSTTIAAGVEEAGGEPVLYPHAGDDYDEMERLLRRAADECDLVLSSGSTSASAVDVIYRVIEARGELLLHGVAVKPGKPMLIGRLDRGGSDGGDGDEGVGEDAARNDTSVGESAYVGLPGYPVSALTIFRTFVAPAIRDAAGQPEPATATVEGRMGVSERYSEGRLRLMPVGLLDLDDDARPLVYPVDKGSGATTSLVEADGVVAVDPDTEVLDAGEAVEVQLFSPDVRPPTLLGVGEDDPALNRLLDRLANPRYLAVGSREGHRRLRDGVPDVAVTAGPTDREVGAEALGGWTREWGLVVPDGNPEAVTGIADLVDRDLRFRNRPTVSGLRRSLDTALDDLADERDADRRDLAERIDGYERTAKAFESPVRAVVAGDADAGLGLRETAERLGCAFVPLGEQSVVVRAAPDRAGREPVAALAAALDGDGGRGGIDAILADLPGYSRNSRNDP</sequence>
<dbReference type="NCBIfam" id="NF045515">
    <property type="entry name" value="Glp_gephyrin"/>
    <property type="match status" value="1"/>
</dbReference>
<dbReference type="InterPro" id="IPR008284">
    <property type="entry name" value="MoCF_biosynth_CS"/>
</dbReference>
<evidence type="ECO:0000256" key="2">
    <source>
        <dbReference type="ARBA" id="ARBA00023150"/>
    </source>
</evidence>
<dbReference type="EMBL" id="NHPA01000078">
    <property type="protein sequence ID" value="OYR65433.1"/>
    <property type="molecule type" value="Genomic_DNA"/>
</dbReference>
<dbReference type="InterPro" id="IPR024370">
    <property type="entry name" value="PBP_domain"/>
</dbReference>
<accession>A0A256J9S1</accession>
<dbReference type="NCBIfam" id="NF011068">
    <property type="entry name" value="PRK14498.1"/>
    <property type="match status" value="1"/>
</dbReference>
<organism evidence="5 6">
    <name type="scientific">Halorubrum ezzemoulense</name>
    <name type="common">Halorubrum chaoviator</name>
    <dbReference type="NCBI Taxonomy" id="337243"/>
    <lineage>
        <taxon>Archaea</taxon>
        <taxon>Methanobacteriati</taxon>
        <taxon>Methanobacteriota</taxon>
        <taxon>Stenosarchaea group</taxon>
        <taxon>Halobacteria</taxon>
        <taxon>Halobacteriales</taxon>
        <taxon>Haloferacaceae</taxon>
        <taxon>Halorubrum</taxon>
    </lineage>
</organism>
<dbReference type="Pfam" id="PF00994">
    <property type="entry name" value="MoCF_biosynth"/>
    <property type="match status" value="1"/>
</dbReference>
<dbReference type="SUPFAM" id="SSF53218">
    <property type="entry name" value="Molybdenum cofactor biosynthesis proteins"/>
    <property type="match status" value="1"/>
</dbReference>
<proteinExistence type="predicted"/>
<dbReference type="InterPro" id="IPR005110">
    <property type="entry name" value="MoeA_linker/N"/>
</dbReference>
<dbReference type="InterPro" id="IPR005111">
    <property type="entry name" value="MoeA_C_domain_IV"/>
</dbReference>
<evidence type="ECO:0000256" key="3">
    <source>
        <dbReference type="SAM" id="MobiDB-lite"/>
    </source>
</evidence>
<dbReference type="Pfam" id="PF12727">
    <property type="entry name" value="PBP_like"/>
    <property type="match status" value="1"/>
</dbReference>
<dbReference type="FunFam" id="2.170.190.11:FF:000001">
    <property type="entry name" value="Molybdopterin molybdenumtransferase"/>
    <property type="match status" value="1"/>
</dbReference>
<gene>
    <name evidence="5" type="ORF">DJ79_15550</name>
</gene>
<dbReference type="CDD" id="cd00887">
    <property type="entry name" value="MoeA"/>
    <property type="match status" value="1"/>
</dbReference>
<dbReference type="SUPFAM" id="SSF63882">
    <property type="entry name" value="MoeA N-terminal region -like"/>
    <property type="match status" value="1"/>
</dbReference>
<comment type="pathway">
    <text evidence="1">Cofactor biosynthesis; molybdopterin biosynthesis.</text>
</comment>
<dbReference type="InterPro" id="IPR001453">
    <property type="entry name" value="MoaB/Mog_dom"/>
</dbReference>
<dbReference type="PANTHER" id="PTHR10192">
    <property type="entry name" value="MOLYBDOPTERIN BIOSYNTHESIS PROTEIN"/>
    <property type="match status" value="1"/>
</dbReference>
<dbReference type="GO" id="GO:0005737">
    <property type="term" value="C:cytoplasm"/>
    <property type="evidence" value="ECO:0007669"/>
    <property type="project" value="TreeGrafter"/>
</dbReference>
<dbReference type="Proteomes" id="UP000215607">
    <property type="component" value="Unassembled WGS sequence"/>
</dbReference>
<evidence type="ECO:0000256" key="1">
    <source>
        <dbReference type="ARBA" id="ARBA00005046"/>
    </source>
</evidence>
<dbReference type="SMART" id="SM00852">
    <property type="entry name" value="MoCF_biosynth"/>
    <property type="match status" value="1"/>
</dbReference>
<comment type="caution">
    <text evidence="5">The sequence shown here is derived from an EMBL/GenBank/DDBJ whole genome shotgun (WGS) entry which is preliminary data.</text>
</comment>
<dbReference type="InterPro" id="IPR036135">
    <property type="entry name" value="MoeA_linker/N_sf"/>
</dbReference>
<dbReference type="SUPFAM" id="SSF63867">
    <property type="entry name" value="MoeA C-terminal domain-like"/>
    <property type="match status" value="1"/>
</dbReference>
<dbReference type="Pfam" id="PF03453">
    <property type="entry name" value="MoeA_N"/>
    <property type="match status" value="1"/>
</dbReference>
<dbReference type="Gene3D" id="3.90.105.10">
    <property type="entry name" value="Molybdopterin biosynthesis moea protein, domain 2"/>
    <property type="match status" value="1"/>
</dbReference>
<dbReference type="Pfam" id="PF03454">
    <property type="entry name" value="MoeA_C"/>
    <property type="match status" value="1"/>
</dbReference>
<protein>
    <submittedName>
        <fullName evidence="5">Molybdopterin biosynthesis protein</fullName>
    </submittedName>
</protein>
<keyword evidence="2" id="KW-0501">Molybdenum cofactor biosynthesis</keyword>
<dbReference type="SUPFAM" id="SSF53850">
    <property type="entry name" value="Periplasmic binding protein-like II"/>
    <property type="match status" value="1"/>
</dbReference>
<dbReference type="Gene3D" id="2.40.340.10">
    <property type="entry name" value="MoeA, C-terminal, domain IV"/>
    <property type="match status" value="1"/>
</dbReference>
<dbReference type="InterPro" id="IPR038987">
    <property type="entry name" value="MoeA-like"/>
</dbReference>
<dbReference type="InterPro" id="IPR036688">
    <property type="entry name" value="MoeA_C_domain_IV_sf"/>
</dbReference>
<dbReference type="Gene3D" id="3.40.980.10">
    <property type="entry name" value="MoaB/Mog-like domain"/>
    <property type="match status" value="1"/>
</dbReference>
<reference evidence="5 6" key="1">
    <citation type="journal article" date="2014" name="Front. Microbiol.">
        <title>Population and genomic analysis of the genus Halorubrum.</title>
        <authorList>
            <person name="Fullmer M.S."/>
            <person name="Soucy S.M."/>
            <person name="Swithers K.S."/>
            <person name="Makkay A.M."/>
            <person name="Wheeler R."/>
            <person name="Ventosa A."/>
            <person name="Gogarten J.P."/>
            <person name="Papke R.T."/>
        </authorList>
    </citation>
    <scope>NUCLEOTIDE SEQUENCE [LARGE SCALE GENOMIC DNA]</scope>
    <source>
        <strain evidence="5 6">Ga2p</strain>
    </source>
</reference>
<dbReference type="NCBIfam" id="TIGR00177">
    <property type="entry name" value="molyb_syn"/>
    <property type="match status" value="1"/>
</dbReference>
<name>A0A256J9S1_HALEZ</name>
<evidence type="ECO:0000313" key="5">
    <source>
        <dbReference type="EMBL" id="OYR65433.1"/>
    </source>
</evidence>
<dbReference type="GO" id="GO:0061599">
    <property type="term" value="F:molybdopterin molybdotransferase activity"/>
    <property type="evidence" value="ECO:0007669"/>
    <property type="project" value="TreeGrafter"/>
</dbReference>
<evidence type="ECO:0000259" key="4">
    <source>
        <dbReference type="SMART" id="SM00852"/>
    </source>
</evidence>
<dbReference type="PROSITE" id="PS01079">
    <property type="entry name" value="MOCF_BIOSYNTHESIS_2"/>
    <property type="match status" value="1"/>
</dbReference>
<feature type="region of interest" description="Disordered" evidence="3">
    <location>
        <begin position="308"/>
        <end position="331"/>
    </location>
</feature>
<feature type="domain" description="MoaB/Mog" evidence="4">
    <location>
        <begin position="199"/>
        <end position="363"/>
    </location>
</feature>
<dbReference type="PANTHER" id="PTHR10192:SF5">
    <property type="entry name" value="GEPHYRIN"/>
    <property type="match status" value="1"/>
</dbReference>
<dbReference type="AlphaFoldDB" id="A0A256J9S1"/>
<dbReference type="InterPro" id="IPR036425">
    <property type="entry name" value="MoaB/Mog-like_dom_sf"/>
</dbReference>
<dbReference type="UniPathway" id="UPA00344"/>
<evidence type="ECO:0000313" key="6">
    <source>
        <dbReference type="Proteomes" id="UP000215607"/>
    </source>
</evidence>